<dbReference type="CDD" id="cd00332">
    <property type="entry name" value="PAL-HAL"/>
    <property type="match status" value="1"/>
</dbReference>
<evidence type="ECO:0000313" key="3">
    <source>
        <dbReference type="Proteomes" id="UP000258127"/>
    </source>
</evidence>
<name>A0AAI8K7W9_9PSED</name>
<dbReference type="InterPro" id="IPR008948">
    <property type="entry name" value="L-Aspartase-like"/>
</dbReference>
<keyword evidence="1" id="KW-0456">Lyase</keyword>
<organism evidence="2 3">
    <name type="scientific">Pseudomonas parafulva</name>
    <dbReference type="NCBI Taxonomy" id="157782"/>
    <lineage>
        <taxon>Bacteria</taxon>
        <taxon>Pseudomonadati</taxon>
        <taxon>Pseudomonadota</taxon>
        <taxon>Gammaproteobacteria</taxon>
        <taxon>Pseudomonadales</taxon>
        <taxon>Pseudomonadaceae</taxon>
        <taxon>Pseudomonas</taxon>
    </lineage>
</organism>
<protein>
    <submittedName>
        <fullName evidence="2">Histidine ammonia-lyase</fullName>
    </submittedName>
</protein>
<dbReference type="Pfam" id="PF00221">
    <property type="entry name" value="Lyase_aromatic"/>
    <property type="match status" value="1"/>
</dbReference>
<keyword evidence="3" id="KW-1185">Reference proteome</keyword>
<dbReference type="SUPFAM" id="SSF48557">
    <property type="entry name" value="L-aspartase-like"/>
    <property type="match status" value="1"/>
</dbReference>
<dbReference type="NCBIfam" id="NF006871">
    <property type="entry name" value="PRK09367.1"/>
    <property type="match status" value="1"/>
</dbReference>
<dbReference type="FunFam" id="1.10.275.10:FF:000005">
    <property type="entry name" value="Histidine ammonia-lyase"/>
    <property type="match status" value="1"/>
</dbReference>
<gene>
    <name evidence="2" type="ORF">DZC75_01325</name>
</gene>
<dbReference type="AlphaFoldDB" id="A0AAI8K7W9"/>
<dbReference type="Proteomes" id="UP000258127">
    <property type="component" value="Chromosome"/>
</dbReference>
<dbReference type="InterPro" id="IPR024083">
    <property type="entry name" value="Fumarase/histidase_N"/>
</dbReference>
<dbReference type="GO" id="GO:0016841">
    <property type="term" value="F:ammonia-lyase activity"/>
    <property type="evidence" value="ECO:0007669"/>
    <property type="project" value="UniProtKB-ARBA"/>
</dbReference>
<dbReference type="Gene3D" id="1.20.200.10">
    <property type="entry name" value="Fumarase/aspartase (Central domain)"/>
    <property type="match status" value="1"/>
</dbReference>
<dbReference type="InterPro" id="IPR001106">
    <property type="entry name" value="Aromatic_Lyase"/>
</dbReference>
<accession>A0AAI8K7W9</accession>
<dbReference type="PANTHER" id="PTHR10362">
    <property type="entry name" value="HISTIDINE AMMONIA-LYASE"/>
    <property type="match status" value="1"/>
</dbReference>
<evidence type="ECO:0000313" key="2">
    <source>
        <dbReference type="EMBL" id="AXO86712.1"/>
    </source>
</evidence>
<dbReference type="EMBL" id="CP031641">
    <property type="protein sequence ID" value="AXO86712.1"/>
    <property type="molecule type" value="Genomic_DNA"/>
</dbReference>
<proteinExistence type="predicted"/>
<sequence length="507" mass="53425">MSNPEGVLLGDGPVRWQDIAAVARRAARLELTPTVWARIDNAQAIVRRIVDSGERAYGVNTGLGALCNVSLAGEQLSALSRNTLLSHACGVGPALPDEQTRAIICAAIVNYSHGHSGVQRAVVEALLALLEHGITPHVPSQGSVGYLTHMAHVGVCLLGVGQVSYRGRIVAAAEALADAGLAPVQLGAKDGLCLVNGTPCMTGLACLALDDAQRLLDWADVIGAMSFEALRGQIAAFDPEIIALKPHPGMQVVGEHLRALLAGSEVIAASEGIRTQDALSIRSIPQVHGAARDQLAHAVRQVEAELNGANDNPLLLGTPDDFRVVSQANPHGQSVALASDLLAIAMAEIGAIAERRLDRLVNPLVSGLPAFLVSEPGVNSGMMIAQYVAASLCAQNRQLAQPAVLDNFVTSGLQEDHLSLGTNAALKLHQVLENCTQILAIEYLLAAQAFEFHADHRLGAGTGAAWRQLRACVPAYRQDRWLAPDIATAARLLKDPRLPQPLLAARH</sequence>
<evidence type="ECO:0000256" key="1">
    <source>
        <dbReference type="ARBA" id="ARBA00023239"/>
    </source>
</evidence>
<dbReference type="RefSeq" id="WP_116887401.1">
    <property type="nucleotide sequence ID" value="NZ_CP031641.1"/>
</dbReference>
<dbReference type="Gene3D" id="1.10.275.10">
    <property type="entry name" value="Fumarase/aspartase (N-terminal domain)"/>
    <property type="match status" value="1"/>
</dbReference>
<reference evidence="2 3" key="1">
    <citation type="submission" date="2018-08" db="EMBL/GenBank/DDBJ databases">
        <authorList>
            <person name="Lee Y."/>
            <person name="Kakembo D."/>
        </authorList>
    </citation>
    <scope>NUCLEOTIDE SEQUENCE [LARGE SCALE GENOMIC DNA]</scope>
    <source>
        <strain evidence="2 3">JBCS1880</strain>
    </source>
</reference>